<evidence type="ECO:0000313" key="1">
    <source>
        <dbReference type="EMBL" id="MBE9218231.1"/>
    </source>
</evidence>
<evidence type="ECO:0000313" key="2">
    <source>
        <dbReference type="Proteomes" id="UP000597867"/>
    </source>
</evidence>
<dbReference type="Proteomes" id="UP000597867">
    <property type="component" value="Unassembled WGS sequence"/>
</dbReference>
<accession>A0ACC5PXV0</accession>
<protein>
    <submittedName>
        <fullName evidence="1">ABC transporter ATP-binding protein</fullName>
    </submittedName>
</protein>
<organism evidence="1 2">
    <name type="scientific">Dolichospermum flos-aquae LEGE 04289</name>
    <dbReference type="NCBI Taxonomy" id="1828708"/>
    <lineage>
        <taxon>Bacteria</taxon>
        <taxon>Bacillati</taxon>
        <taxon>Cyanobacteriota</taxon>
        <taxon>Cyanophyceae</taxon>
        <taxon>Nostocales</taxon>
        <taxon>Aphanizomenonaceae</taxon>
        <taxon>Dolichospermum</taxon>
    </lineage>
</organism>
<sequence length="251" mass="27746">MEVIRLDSVSLWRRTQEEFSYDLKKTLLSVVEGKYRQPAKKLVLNNVNLVVDKGEKIGIIGANGSGKSTLLKIISGILRPTVGNVRVRGQVAPLIELGAGFDPDISVMDNILLYGVLLGFSRTEMKARARSILEFAELEDYALVPVKGLSSGMVARLGFAIATDVQPDILILDEVLSVGDEGFKNKCQQRMDQFWDDDATVLVVSHDLEFVSTSCKKAIYLSQGNIKFAGDSQEVVDFYLETVKQSEMVTH</sequence>
<name>A0ACC5PXV0_DOLFA</name>
<gene>
    <name evidence="1" type="ORF">IQ222_05375</name>
</gene>
<reference evidence="1" key="1">
    <citation type="submission" date="2020-10" db="EMBL/GenBank/DDBJ databases">
        <authorList>
            <person name="Castelo-Branco R."/>
            <person name="Eusebio N."/>
            <person name="Adriana R."/>
            <person name="Vieira A."/>
            <person name="Brugerolle De Fraissinette N."/>
            <person name="Rezende De Castro R."/>
            <person name="Schneider M.P."/>
            <person name="Vasconcelos V."/>
            <person name="Leao P.N."/>
        </authorList>
    </citation>
    <scope>NUCLEOTIDE SEQUENCE</scope>
    <source>
        <strain evidence="1">LEGE 04289</strain>
    </source>
</reference>
<keyword evidence="1" id="KW-0067">ATP-binding</keyword>
<keyword evidence="2" id="KW-1185">Reference proteome</keyword>
<dbReference type="EMBL" id="JADEWF010000012">
    <property type="protein sequence ID" value="MBE9218231.1"/>
    <property type="molecule type" value="Genomic_DNA"/>
</dbReference>
<comment type="caution">
    <text evidence="1">The sequence shown here is derived from an EMBL/GenBank/DDBJ whole genome shotgun (WGS) entry which is preliminary data.</text>
</comment>
<keyword evidence="1" id="KW-0547">Nucleotide-binding</keyword>
<proteinExistence type="predicted"/>